<gene>
    <name evidence="2" type="ORF">HH304_19275</name>
</gene>
<sequence length="324" mass="37215">MMNLGVILPHTKLYGGVKRFLELGNIFVKNGHSFTVFTPEGLGPDWFDFTGEMAKLEDINDHSMDAVFLTEIRYVDILANSNAKRKVFYHVRENEPMKKVLKHPEIEVFACSSNIFEHDRKRFKLEPFKAIGGIDTTRYQPKEISEEQPDTITIMMYGRLSEKRKGTMIAVKACEMIYKKNKNIKLLLFDSPVDEKSKRMIEEFNTKIPYDFVLNHPFDKNTELFHRADIFVAVEKRAGWANTVAEAMACGIPVVATESGTKDLLIPGETGVLVKRNRWSVKKGIESILKDPKKRKEFGKKGRNKIEEFDWNKLAGVIINHLQS</sequence>
<name>A0A848J7U5_9BACT</name>
<dbReference type="Pfam" id="PF00534">
    <property type="entry name" value="Glycos_transf_1"/>
    <property type="match status" value="1"/>
</dbReference>
<dbReference type="Gene3D" id="3.40.50.2000">
    <property type="entry name" value="Glycogen Phosphorylase B"/>
    <property type="match status" value="2"/>
</dbReference>
<organism evidence="2 3">
    <name type="scientific">Marinigracilibium pacificum</name>
    <dbReference type="NCBI Taxonomy" id="2729599"/>
    <lineage>
        <taxon>Bacteria</taxon>
        <taxon>Pseudomonadati</taxon>
        <taxon>Bacteroidota</taxon>
        <taxon>Cytophagia</taxon>
        <taxon>Cytophagales</taxon>
        <taxon>Flammeovirgaceae</taxon>
        <taxon>Marinigracilibium</taxon>
    </lineage>
</organism>
<accession>A0A848J7U5</accession>
<dbReference type="GO" id="GO:0016757">
    <property type="term" value="F:glycosyltransferase activity"/>
    <property type="evidence" value="ECO:0007669"/>
    <property type="project" value="InterPro"/>
</dbReference>
<feature type="domain" description="Glycosyl transferase family 1" evidence="1">
    <location>
        <begin position="143"/>
        <end position="304"/>
    </location>
</feature>
<dbReference type="SUPFAM" id="SSF53756">
    <property type="entry name" value="UDP-Glycosyltransferase/glycogen phosphorylase"/>
    <property type="match status" value="1"/>
</dbReference>
<evidence type="ECO:0000259" key="1">
    <source>
        <dbReference type="Pfam" id="PF00534"/>
    </source>
</evidence>
<reference evidence="2 3" key="1">
    <citation type="submission" date="2020-04" db="EMBL/GenBank/DDBJ databases">
        <title>Flammeovirgaceae bacterium KN852 isolated from deep sea.</title>
        <authorList>
            <person name="Zhang D.-C."/>
        </authorList>
    </citation>
    <scope>NUCLEOTIDE SEQUENCE [LARGE SCALE GENOMIC DNA]</scope>
    <source>
        <strain evidence="2 3">KN852</strain>
    </source>
</reference>
<evidence type="ECO:0000313" key="2">
    <source>
        <dbReference type="EMBL" id="NMM50560.1"/>
    </source>
</evidence>
<keyword evidence="2" id="KW-0808">Transferase</keyword>
<evidence type="ECO:0000313" key="3">
    <source>
        <dbReference type="Proteomes" id="UP000559010"/>
    </source>
</evidence>
<dbReference type="AlphaFoldDB" id="A0A848J7U5"/>
<dbReference type="CDD" id="cd03801">
    <property type="entry name" value="GT4_PimA-like"/>
    <property type="match status" value="1"/>
</dbReference>
<comment type="caution">
    <text evidence="2">The sequence shown here is derived from an EMBL/GenBank/DDBJ whole genome shotgun (WGS) entry which is preliminary data.</text>
</comment>
<dbReference type="InterPro" id="IPR001296">
    <property type="entry name" value="Glyco_trans_1"/>
</dbReference>
<dbReference type="EMBL" id="JABBNU010000014">
    <property type="protein sequence ID" value="NMM50560.1"/>
    <property type="molecule type" value="Genomic_DNA"/>
</dbReference>
<dbReference type="PANTHER" id="PTHR12526">
    <property type="entry name" value="GLYCOSYLTRANSFERASE"/>
    <property type="match status" value="1"/>
</dbReference>
<dbReference type="Proteomes" id="UP000559010">
    <property type="component" value="Unassembled WGS sequence"/>
</dbReference>
<dbReference type="RefSeq" id="WP_169684924.1">
    <property type="nucleotide sequence ID" value="NZ_JABBNU010000014.1"/>
</dbReference>
<protein>
    <submittedName>
        <fullName evidence="2">Glycosyltransferase family 4 protein</fullName>
    </submittedName>
</protein>
<keyword evidence="3" id="KW-1185">Reference proteome</keyword>
<proteinExistence type="predicted"/>